<keyword evidence="5 9" id="KW-0418">Kinase</keyword>
<evidence type="ECO:0000256" key="7">
    <source>
        <dbReference type="PROSITE-ProRule" id="PRU10141"/>
    </source>
</evidence>
<evidence type="ECO:0000256" key="1">
    <source>
        <dbReference type="ARBA" id="ARBA00012513"/>
    </source>
</evidence>
<evidence type="ECO:0000256" key="3">
    <source>
        <dbReference type="ARBA" id="ARBA00022679"/>
    </source>
</evidence>
<accession>A0A7K1UV33</accession>
<dbReference type="PANTHER" id="PTHR43289:SF6">
    <property type="entry name" value="SERINE_THREONINE-PROTEIN KINASE NEKL-3"/>
    <property type="match status" value="1"/>
</dbReference>
<dbReference type="AlphaFoldDB" id="A0A7K1UV33"/>
<reference evidence="9 10" key="1">
    <citation type="submission" date="2019-12" db="EMBL/GenBank/DDBJ databases">
        <title>Nocardia sp. nov. ET3-3 isolated from soil.</title>
        <authorList>
            <person name="Kanchanasin P."/>
            <person name="Tanasupawat S."/>
            <person name="Yuki M."/>
            <person name="Kudo T."/>
        </authorList>
    </citation>
    <scope>NUCLEOTIDE SEQUENCE [LARGE SCALE GENOMIC DNA]</scope>
    <source>
        <strain evidence="9 10">ET3-3</strain>
    </source>
</reference>
<dbReference type="SMART" id="SM00220">
    <property type="entry name" value="S_TKc"/>
    <property type="match status" value="1"/>
</dbReference>
<evidence type="ECO:0000313" key="10">
    <source>
        <dbReference type="Proteomes" id="UP000466794"/>
    </source>
</evidence>
<dbReference type="InterPro" id="IPR017441">
    <property type="entry name" value="Protein_kinase_ATP_BS"/>
</dbReference>
<dbReference type="EC" id="2.7.11.1" evidence="1"/>
<comment type="caution">
    <text evidence="9">The sequence shown here is derived from an EMBL/GenBank/DDBJ whole genome shotgun (WGS) entry which is preliminary data.</text>
</comment>
<dbReference type="PANTHER" id="PTHR43289">
    <property type="entry name" value="MITOGEN-ACTIVATED PROTEIN KINASE KINASE KINASE 20-RELATED"/>
    <property type="match status" value="1"/>
</dbReference>
<keyword evidence="2" id="KW-0723">Serine/threonine-protein kinase</keyword>
<evidence type="ECO:0000256" key="2">
    <source>
        <dbReference type="ARBA" id="ARBA00022527"/>
    </source>
</evidence>
<dbReference type="InterPro" id="IPR011009">
    <property type="entry name" value="Kinase-like_dom_sf"/>
</dbReference>
<name>A0A7K1UV33_9NOCA</name>
<dbReference type="InterPro" id="IPR000719">
    <property type="entry name" value="Prot_kinase_dom"/>
</dbReference>
<dbReference type="Proteomes" id="UP000466794">
    <property type="component" value="Unassembled WGS sequence"/>
</dbReference>
<dbReference type="GO" id="GO:0004674">
    <property type="term" value="F:protein serine/threonine kinase activity"/>
    <property type="evidence" value="ECO:0007669"/>
    <property type="project" value="UniProtKB-KW"/>
</dbReference>
<dbReference type="RefSeq" id="WP_157387770.1">
    <property type="nucleotide sequence ID" value="NZ_WRPP01000002.1"/>
</dbReference>
<dbReference type="InterPro" id="IPR008271">
    <property type="entry name" value="Ser/Thr_kinase_AS"/>
</dbReference>
<evidence type="ECO:0000259" key="8">
    <source>
        <dbReference type="PROSITE" id="PS50011"/>
    </source>
</evidence>
<dbReference type="CDD" id="cd14014">
    <property type="entry name" value="STKc_PknB_like"/>
    <property type="match status" value="1"/>
</dbReference>
<organism evidence="9 10">
    <name type="scientific">Nocardia terrae</name>
    <dbReference type="NCBI Taxonomy" id="2675851"/>
    <lineage>
        <taxon>Bacteria</taxon>
        <taxon>Bacillati</taxon>
        <taxon>Actinomycetota</taxon>
        <taxon>Actinomycetes</taxon>
        <taxon>Mycobacteriales</taxon>
        <taxon>Nocardiaceae</taxon>
        <taxon>Nocardia</taxon>
    </lineage>
</organism>
<dbReference type="EMBL" id="WRPP01000002">
    <property type="protein sequence ID" value="MVU78233.1"/>
    <property type="molecule type" value="Genomic_DNA"/>
</dbReference>
<dbReference type="GO" id="GO:0005524">
    <property type="term" value="F:ATP binding"/>
    <property type="evidence" value="ECO:0007669"/>
    <property type="project" value="UniProtKB-UniRule"/>
</dbReference>
<dbReference type="Pfam" id="PF00069">
    <property type="entry name" value="Pkinase"/>
    <property type="match status" value="1"/>
</dbReference>
<dbReference type="SUPFAM" id="SSF56112">
    <property type="entry name" value="Protein kinase-like (PK-like)"/>
    <property type="match status" value="1"/>
</dbReference>
<evidence type="ECO:0000256" key="4">
    <source>
        <dbReference type="ARBA" id="ARBA00022741"/>
    </source>
</evidence>
<evidence type="ECO:0000256" key="5">
    <source>
        <dbReference type="ARBA" id="ARBA00022777"/>
    </source>
</evidence>
<protein>
    <recommendedName>
        <fullName evidence="1">non-specific serine/threonine protein kinase</fullName>
        <ecNumber evidence="1">2.7.11.1</ecNumber>
    </recommendedName>
</protein>
<evidence type="ECO:0000313" key="9">
    <source>
        <dbReference type="EMBL" id="MVU78233.1"/>
    </source>
</evidence>
<gene>
    <name evidence="9" type="ORF">GPX89_13390</name>
</gene>
<proteinExistence type="predicted"/>
<dbReference type="PROSITE" id="PS50011">
    <property type="entry name" value="PROTEIN_KINASE_DOM"/>
    <property type="match status" value="1"/>
</dbReference>
<sequence length="216" mass="24085">MVLRPGVEFAGYRIVRAIGSGGMGSVYLAEHLRLERVVALKVLHEKFTADPKARRAFEREATFAARLDHPNIFAVYDRSGSDDSTLWLSMRHIDGRDAVGLLLDEPDGLPAERAVRLITDAAHALDYAHGVGVLHRDVKPANLLIDHDPRAGERAVLTDFGIARTLDDTVTQSGLAATLAYAAPERFTNERADHRTDDQRVVYRWRWSGGRYVRSD</sequence>
<dbReference type="PROSITE" id="PS00107">
    <property type="entry name" value="PROTEIN_KINASE_ATP"/>
    <property type="match status" value="1"/>
</dbReference>
<keyword evidence="3" id="KW-0808">Transferase</keyword>
<dbReference type="Gene3D" id="1.10.510.10">
    <property type="entry name" value="Transferase(Phosphotransferase) domain 1"/>
    <property type="match status" value="1"/>
</dbReference>
<keyword evidence="6 7" id="KW-0067">ATP-binding</keyword>
<feature type="domain" description="Protein kinase" evidence="8">
    <location>
        <begin position="12"/>
        <end position="216"/>
    </location>
</feature>
<keyword evidence="10" id="KW-1185">Reference proteome</keyword>
<feature type="binding site" evidence="7">
    <location>
        <position position="41"/>
    </location>
    <ligand>
        <name>ATP</name>
        <dbReference type="ChEBI" id="CHEBI:30616"/>
    </ligand>
</feature>
<dbReference type="Gene3D" id="3.30.200.20">
    <property type="entry name" value="Phosphorylase Kinase, domain 1"/>
    <property type="match status" value="1"/>
</dbReference>
<dbReference type="PROSITE" id="PS00108">
    <property type="entry name" value="PROTEIN_KINASE_ST"/>
    <property type="match status" value="1"/>
</dbReference>
<keyword evidence="4 7" id="KW-0547">Nucleotide-binding</keyword>
<evidence type="ECO:0000256" key="6">
    <source>
        <dbReference type="ARBA" id="ARBA00022840"/>
    </source>
</evidence>